<reference evidence="1 2" key="1">
    <citation type="journal article" date="2019" name="Int. J. Syst. Evol. Microbiol.">
        <title>The Global Catalogue of Microorganisms (GCM) 10K type strain sequencing project: providing services to taxonomists for standard genome sequencing and annotation.</title>
        <authorList>
            <consortium name="The Broad Institute Genomics Platform"/>
            <consortium name="The Broad Institute Genome Sequencing Center for Infectious Disease"/>
            <person name="Wu L."/>
            <person name="Ma J."/>
        </authorList>
    </citation>
    <scope>NUCLEOTIDE SEQUENCE [LARGE SCALE GENOMIC DNA]</scope>
    <source>
        <strain evidence="1 2">JCM 16014</strain>
    </source>
</reference>
<evidence type="ECO:0000313" key="1">
    <source>
        <dbReference type="EMBL" id="GAA2031370.1"/>
    </source>
</evidence>
<evidence type="ECO:0000313" key="2">
    <source>
        <dbReference type="Proteomes" id="UP001500751"/>
    </source>
</evidence>
<accession>A0ABN2UAB8</accession>
<comment type="caution">
    <text evidence="1">The sequence shown here is derived from an EMBL/GenBank/DDBJ whole genome shotgun (WGS) entry which is preliminary data.</text>
</comment>
<dbReference type="EMBL" id="BAAAQN010000017">
    <property type="protein sequence ID" value="GAA2031370.1"/>
    <property type="molecule type" value="Genomic_DNA"/>
</dbReference>
<organism evidence="1 2">
    <name type="scientific">Catenulispora yoronensis</name>
    <dbReference type="NCBI Taxonomy" id="450799"/>
    <lineage>
        <taxon>Bacteria</taxon>
        <taxon>Bacillati</taxon>
        <taxon>Actinomycetota</taxon>
        <taxon>Actinomycetes</taxon>
        <taxon>Catenulisporales</taxon>
        <taxon>Catenulisporaceae</taxon>
        <taxon>Catenulispora</taxon>
    </lineage>
</organism>
<proteinExistence type="predicted"/>
<name>A0ABN2UAB8_9ACTN</name>
<protein>
    <submittedName>
        <fullName evidence="1">Uncharacterized protein</fullName>
    </submittedName>
</protein>
<keyword evidence="2" id="KW-1185">Reference proteome</keyword>
<gene>
    <name evidence="1" type="ORF">GCM10009839_34100</name>
</gene>
<dbReference type="Proteomes" id="UP001500751">
    <property type="component" value="Unassembled WGS sequence"/>
</dbReference>
<dbReference type="RefSeq" id="WP_344666581.1">
    <property type="nucleotide sequence ID" value="NZ_BAAAQN010000017.1"/>
</dbReference>
<sequence length="219" mass="24987">MSRETPAAGNEGQRPPAKVGDVYGRLTILEMLGYRPKPDGERESWVLVQCRCDAQTVKELRLASLRSGNTSSCGCIHSEKLSQRLTSHGEHKTQLYGVWASMKHRTTSTKTKAAHRYVGRGITVCPEWRDSFVVFRDWALVNGYMEGKELDRIDGDQGYGPDNCQWITKLENLNKRSKFLSEETEAWLRTYAAEVGRSPQEVIKRALEFYLDVDRTDLR</sequence>